<reference evidence="2" key="2">
    <citation type="submission" date="2020-05" db="UniProtKB">
        <authorList>
            <consortium name="EnsemblMetazoa"/>
        </authorList>
    </citation>
    <scope>IDENTIFICATION</scope>
    <source>
        <strain evidence="2">IAEA</strain>
    </source>
</reference>
<evidence type="ECO:0000256" key="1">
    <source>
        <dbReference type="SAM" id="Phobius"/>
    </source>
</evidence>
<reference evidence="3" key="1">
    <citation type="submission" date="2015-01" db="EMBL/GenBank/DDBJ databases">
        <authorList>
            <person name="Aksoy S."/>
            <person name="Warren W."/>
            <person name="Wilson R.K."/>
        </authorList>
    </citation>
    <scope>NUCLEOTIDE SEQUENCE [LARGE SCALE GENOMIC DNA]</scope>
    <source>
        <strain evidence="3">IAEA</strain>
    </source>
</reference>
<proteinExistence type="predicted"/>
<dbReference type="EMBL" id="JXJN01022889">
    <property type="status" value="NOT_ANNOTATED_CDS"/>
    <property type="molecule type" value="Genomic_DNA"/>
</dbReference>
<sequence length="126" mass="14592">MAKGTTPYTLRQVHLPSRIPSGETKCNQYSWNGVKVFTKPSVALQTKLRLIQDIREPIKYIHADEREQHYRFGRVYCGYLLALLIFTLYTTVFGKRDEEQINSIFQLDLRLQINSSTLLRGGALKD</sequence>
<keyword evidence="3" id="KW-1185">Reference proteome</keyword>
<dbReference type="EnsemblMetazoa" id="GPPI044649-RA">
    <property type="protein sequence ID" value="GPPI044649-PA"/>
    <property type="gene ID" value="GPPI044649"/>
</dbReference>
<evidence type="ECO:0000313" key="3">
    <source>
        <dbReference type="Proteomes" id="UP000092460"/>
    </source>
</evidence>
<keyword evidence="1" id="KW-0812">Transmembrane</keyword>
<dbReference type="Proteomes" id="UP000092460">
    <property type="component" value="Unassembled WGS sequence"/>
</dbReference>
<accession>A0A1B0BYY2</accession>
<evidence type="ECO:0000313" key="2">
    <source>
        <dbReference type="EnsemblMetazoa" id="GPPI044649-PA"/>
    </source>
</evidence>
<feature type="transmembrane region" description="Helical" evidence="1">
    <location>
        <begin position="76"/>
        <end position="94"/>
    </location>
</feature>
<keyword evidence="1" id="KW-0472">Membrane</keyword>
<keyword evidence="1" id="KW-1133">Transmembrane helix</keyword>
<dbReference type="AlphaFoldDB" id="A0A1B0BYY2"/>
<dbReference type="VEuPathDB" id="VectorBase:GPPI044649"/>
<organism evidence="2 3">
    <name type="scientific">Glossina palpalis gambiensis</name>
    <dbReference type="NCBI Taxonomy" id="67801"/>
    <lineage>
        <taxon>Eukaryota</taxon>
        <taxon>Metazoa</taxon>
        <taxon>Ecdysozoa</taxon>
        <taxon>Arthropoda</taxon>
        <taxon>Hexapoda</taxon>
        <taxon>Insecta</taxon>
        <taxon>Pterygota</taxon>
        <taxon>Neoptera</taxon>
        <taxon>Endopterygota</taxon>
        <taxon>Diptera</taxon>
        <taxon>Brachycera</taxon>
        <taxon>Muscomorpha</taxon>
        <taxon>Hippoboscoidea</taxon>
        <taxon>Glossinidae</taxon>
        <taxon>Glossina</taxon>
    </lineage>
</organism>
<name>A0A1B0BYY2_9MUSC</name>
<protein>
    <submittedName>
        <fullName evidence="2">Uncharacterized protein</fullName>
    </submittedName>
</protein>